<accession>A0A421NXI3</accession>
<comment type="caution">
    <text evidence="1">The sequence shown here is derived from an EMBL/GenBank/DDBJ whole genome shotgun (WGS) entry which is preliminary data.</text>
</comment>
<dbReference type="RefSeq" id="WP_023161467.1">
    <property type="nucleotide sequence ID" value="NC_022588.1"/>
</dbReference>
<dbReference type="OrthoDB" id="386100at2"/>
<name>A0A421NXI3_9MOLU</name>
<reference evidence="2" key="1">
    <citation type="submission" date="2016-11" db="EMBL/GenBank/DDBJ databases">
        <title>Genome sequence of Candidatus Phytoplasma solani strain SA-1.</title>
        <authorList>
            <person name="Haryono M."/>
            <person name="Samarzija I."/>
            <person name="Seruga Music M."/>
            <person name="Hogenhout S."/>
            <person name="Kuo C.-H."/>
        </authorList>
    </citation>
    <scope>NUCLEOTIDE SEQUENCE [LARGE SCALE GENOMIC DNA]</scope>
    <source>
        <strain evidence="2">SA-1</strain>
    </source>
</reference>
<dbReference type="Proteomes" id="UP000283896">
    <property type="component" value="Unassembled WGS sequence"/>
</dbReference>
<sequence length="142" mass="16233">MIVFQITTYFNPYLNDLCFFEEKNSTTKKLVSALEPSQNQSGPKDLFCLSWSICLYKTSKKILEEQGHQDKDLKVKVTLEMAKDDKGFYFKPTAILGIENMSLQQVQIILLAADQRCPISRLISANDNVKTQVANYDELITQ</sequence>
<dbReference type="KEGG" id="psol:S284_03450"/>
<dbReference type="AlphaFoldDB" id="A0A421NXI3"/>
<evidence type="ECO:0008006" key="3">
    <source>
        <dbReference type="Google" id="ProtNLM"/>
    </source>
</evidence>
<gene>
    <name evidence="1" type="ORF">PSSA1_v1c3370</name>
</gene>
<proteinExistence type="predicted"/>
<dbReference type="InterPro" id="IPR003718">
    <property type="entry name" value="OsmC/Ohr_fam"/>
</dbReference>
<dbReference type="EMBL" id="MPBG01000004">
    <property type="protein sequence ID" value="RMI88739.1"/>
    <property type="molecule type" value="Genomic_DNA"/>
</dbReference>
<evidence type="ECO:0000313" key="2">
    <source>
        <dbReference type="Proteomes" id="UP000283896"/>
    </source>
</evidence>
<dbReference type="Gene3D" id="3.30.300.20">
    <property type="match status" value="1"/>
</dbReference>
<evidence type="ECO:0000313" key="1">
    <source>
        <dbReference type="EMBL" id="RMI88739.1"/>
    </source>
</evidence>
<dbReference type="InterPro" id="IPR015946">
    <property type="entry name" value="KH_dom-like_a/b"/>
</dbReference>
<dbReference type="Pfam" id="PF02566">
    <property type="entry name" value="OsmC"/>
    <property type="match status" value="1"/>
</dbReference>
<dbReference type="SUPFAM" id="SSF82784">
    <property type="entry name" value="OsmC-like"/>
    <property type="match status" value="1"/>
</dbReference>
<organism evidence="1 2">
    <name type="scientific">Candidatus Phytoplasma solani</name>
    <dbReference type="NCBI Taxonomy" id="69896"/>
    <lineage>
        <taxon>Bacteria</taxon>
        <taxon>Bacillati</taxon>
        <taxon>Mycoplasmatota</taxon>
        <taxon>Mollicutes</taxon>
        <taxon>Acholeplasmatales</taxon>
        <taxon>Acholeplasmataceae</taxon>
        <taxon>Candidatus Phytoplasma</taxon>
        <taxon>16SrXII (Stolbur group)</taxon>
    </lineage>
</organism>
<protein>
    <recommendedName>
        <fullName evidence="3">OsmC-like protein</fullName>
    </recommendedName>
</protein>
<keyword evidence="2" id="KW-1185">Reference proteome</keyword>
<dbReference type="STRING" id="69896.S284_03450"/>
<dbReference type="InterPro" id="IPR036102">
    <property type="entry name" value="OsmC/Ohrsf"/>
</dbReference>